<protein>
    <submittedName>
        <fullName evidence="2">Uncharacterized protein</fullName>
    </submittedName>
</protein>
<feature type="compositionally biased region" description="Basic and acidic residues" evidence="1">
    <location>
        <begin position="156"/>
        <end position="165"/>
    </location>
</feature>
<organism evidence="2">
    <name type="scientific">viral metagenome</name>
    <dbReference type="NCBI Taxonomy" id="1070528"/>
    <lineage>
        <taxon>unclassified sequences</taxon>
        <taxon>metagenomes</taxon>
        <taxon>organismal metagenomes</taxon>
    </lineage>
</organism>
<feature type="region of interest" description="Disordered" evidence="1">
    <location>
        <begin position="52"/>
        <end position="94"/>
    </location>
</feature>
<proteinExistence type="predicted"/>
<feature type="compositionally biased region" description="Acidic residues" evidence="1">
    <location>
        <begin position="56"/>
        <end position="68"/>
    </location>
</feature>
<evidence type="ECO:0000313" key="2">
    <source>
        <dbReference type="EMBL" id="QHS92531.1"/>
    </source>
</evidence>
<dbReference type="AlphaFoldDB" id="A0A6C0BLA1"/>
<dbReference type="EMBL" id="MN739180">
    <property type="protein sequence ID" value="QHS92531.1"/>
    <property type="molecule type" value="Genomic_DNA"/>
</dbReference>
<evidence type="ECO:0000256" key="1">
    <source>
        <dbReference type="SAM" id="MobiDB-lite"/>
    </source>
</evidence>
<reference evidence="2" key="1">
    <citation type="journal article" date="2020" name="Nature">
        <title>Giant virus diversity and host interactions through global metagenomics.</title>
        <authorList>
            <person name="Schulz F."/>
            <person name="Roux S."/>
            <person name="Paez-Espino D."/>
            <person name="Jungbluth S."/>
            <person name="Walsh D.A."/>
            <person name="Denef V.J."/>
            <person name="McMahon K.D."/>
            <person name="Konstantinidis K.T."/>
            <person name="Eloe-Fadrosh E.A."/>
            <person name="Kyrpides N.C."/>
            <person name="Woyke T."/>
        </authorList>
    </citation>
    <scope>NUCLEOTIDE SEQUENCE</scope>
    <source>
        <strain evidence="2">GVMAG-M-3300014204-73</strain>
    </source>
</reference>
<feature type="region of interest" description="Disordered" evidence="1">
    <location>
        <begin position="1"/>
        <end position="20"/>
    </location>
</feature>
<sequence length="296" mass="33453">MSQKKSKTKIIIADSSNPAPSVTIRTLVPEPIVTTTVSPLQPPVTPSKATFIEDVMKDDEDIDVDNDNEDKCNPEFNPDDNDTDAPKKRKPRTKKVYVSSDELFEQLIGAMTDLRSISRRIINLTRETQKSVRHEMKENNVHPRREKAISNGTEIGDGKGAESRKPPHKPRGFALPAPISNELVDYLRNEAHITSIERRLSDEAKVPVEIKYGCLLARNELTSALCDHFRNSPMRKNDHDKRDIYLDPPTTQLFGIDVQQFKETGGRLSTNGEPIIMYFDLQKYLPKHCGKLAQGH</sequence>
<accession>A0A6C0BLA1</accession>
<name>A0A6C0BLA1_9ZZZZ</name>
<feature type="region of interest" description="Disordered" evidence="1">
    <location>
        <begin position="150"/>
        <end position="175"/>
    </location>
</feature>